<dbReference type="InterPro" id="IPR018851">
    <property type="entry name" value="Borealin_N"/>
</dbReference>
<evidence type="ECO:0000256" key="2">
    <source>
        <dbReference type="ARBA" id="ARBA00004584"/>
    </source>
</evidence>
<dbReference type="Pfam" id="PF10444">
    <property type="entry name" value="Nbl1_Borealin_N"/>
    <property type="match status" value="1"/>
</dbReference>
<feature type="region of interest" description="Disordered" evidence="10">
    <location>
        <begin position="140"/>
        <end position="227"/>
    </location>
</feature>
<feature type="domain" description="Borealin C-terminal" evidence="12">
    <location>
        <begin position="200"/>
        <end position="243"/>
    </location>
</feature>
<organism evidence="13 14">
    <name type="scientific">Suillus plorans</name>
    <dbReference type="NCBI Taxonomy" id="116603"/>
    <lineage>
        <taxon>Eukaryota</taxon>
        <taxon>Fungi</taxon>
        <taxon>Dikarya</taxon>
        <taxon>Basidiomycota</taxon>
        <taxon>Agaricomycotina</taxon>
        <taxon>Agaricomycetes</taxon>
        <taxon>Agaricomycetidae</taxon>
        <taxon>Boletales</taxon>
        <taxon>Suillineae</taxon>
        <taxon>Suillaceae</taxon>
        <taxon>Suillus</taxon>
    </lineage>
</organism>
<dbReference type="GO" id="GO:0000775">
    <property type="term" value="C:chromosome, centromeric region"/>
    <property type="evidence" value="ECO:0007669"/>
    <property type="project" value="UniProtKB-SubCell"/>
</dbReference>
<dbReference type="AlphaFoldDB" id="A0A9P7AE02"/>
<feature type="compositionally biased region" description="Low complexity" evidence="10">
    <location>
        <begin position="303"/>
        <end position="316"/>
    </location>
</feature>
<keyword evidence="14" id="KW-1185">Reference proteome</keyword>
<feature type="compositionally biased region" description="Basic and acidic residues" evidence="10">
    <location>
        <begin position="262"/>
        <end position="272"/>
    </location>
</feature>
<evidence type="ECO:0000313" key="13">
    <source>
        <dbReference type="EMBL" id="KAG1787432.1"/>
    </source>
</evidence>
<protein>
    <recommendedName>
        <fullName evidence="15">Borealin N-terminal domain-containing protein</fullName>
    </recommendedName>
</protein>
<keyword evidence="5" id="KW-0132">Cell division</keyword>
<sequence>MYIPDTSRKYTPEEKQQLLQNLDIEVEHRVRQLEEWLTDALKNFRLHQEGLISRIPKLVRGVTMGEFADAYNGDVQACLRGLVGGAPPNLEIDRETRKRKWEEASEGERAVKNARMMHVTPKKKAPPANTGTAQRIRTLSAAVPRTPGQFRSTLRLPSVSPQKPSTLRTSPSKLRALSPFKAPSSPGKSMPWNAKPPSQAKRPPTSATFAPTLPAKTPTYPTLRAPRRDESMLSLNGSPLANPYKLGLEWFAAEEEEEGSDMDVKNKGKGKETQVNTQGQGKTLRRVNSIVIRRDPSVSLVPSSSTQPTFSQTHSQANSQTQNHNRTHSRANSRTAARVPEPPASKPATSSLMHSSSLSSLPSSSSARAVVAISTSDGHVLEFDPLQTSPRALDALVGITDSAKKQAREDMGRLVQAAVSKWSIA</sequence>
<dbReference type="InterPro" id="IPR046466">
    <property type="entry name" value="Borealin_C"/>
</dbReference>
<keyword evidence="6" id="KW-0498">Mitosis</keyword>
<evidence type="ECO:0000256" key="5">
    <source>
        <dbReference type="ARBA" id="ARBA00022618"/>
    </source>
</evidence>
<dbReference type="GO" id="GO:0051233">
    <property type="term" value="C:spindle midzone"/>
    <property type="evidence" value="ECO:0007669"/>
    <property type="project" value="TreeGrafter"/>
</dbReference>
<dbReference type="EMBL" id="JABBWE010000079">
    <property type="protein sequence ID" value="KAG1787432.1"/>
    <property type="molecule type" value="Genomic_DNA"/>
</dbReference>
<evidence type="ECO:0000259" key="12">
    <source>
        <dbReference type="Pfam" id="PF10512"/>
    </source>
</evidence>
<dbReference type="GO" id="GO:0005634">
    <property type="term" value="C:nucleus"/>
    <property type="evidence" value="ECO:0007669"/>
    <property type="project" value="UniProtKB-SubCell"/>
</dbReference>
<feature type="compositionally biased region" description="Polar residues" evidence="10">
    <location>
        <begin position="159"/>
        <end position="172"/>
    </location>
</feature>
<dbReference type="RefSeq" id="XP_041154782.1">
    <property type="nucleotide sequence ID" value="XM_041312116.1"/>
</dbReference>
<evidence type="ECO:0000313" key="14">
    <source>
        <dbReference type="Proteomes" id="UP000719766"/>
    </source>
</evidence>
<feature type="domain" description="Borealin N-terminal" evidence="11">
    <location>
        <begin position="14"/>
        <end position="69"/>
    </location>
</feature>
<evidence type="ECO:0000256" key="10">
    <source>
        <dbReference type="SAM" id="MobiDB-lite"/>
    </source>
</evidence>
<proteinExistence type="inferred from homology"/>
<evidence type="ECO:0008006" key="15">
    <source>
        <dbReference type="Google" id="ProtNLM"/>
    </source>
</evidence>
<keyword evidence="8" id="KW-0131">Cell cycle</keyword>
<dbReference type="Proteomes" id="UP000719766">
    <property type="component" value="Unassembled WGS sequence"/>
</dbReference>
<evidence type="ECO:0000256" key="1">
    <source>
        <dbReference type="ARBA" id="ARBA00004123"/>
    </source>
</evidence>
<dbReference type="Pfam" id="PF10512">
    <property type="entry name" value="Borealin"/>
    <property type="match status" value="1"/>
</dbReference>
<feature type="region of interest" description="Disordered" evidence="10">
    <location>
        <begin position="257"/>
        <end position="364"/>
    </location>
</feature>
<comment type="caution">
    <text evidence="13">The sequence shown here is derived from an EMBL/GenBank/DDBJ whole genome shotgun (WGS) entry which is preliminary data.</text>
</comment>
<reference evidence="13" key="1">
    <citation type="journal article" date="2020" name="New Phytol.">
        <title>Comparative genomics reveals dynamic genome evolution in host specialist ectomycorrhizal fungi.</title>
        <authorList>
            <person name="Lofgren L.A."/>
            <person name="Nguyen N.H."/>
            <person name="Vilgalys R."/>
            <person name="Ruytinx J."/>
            <person name="Liao H.L."/>
            <person name="Branco S."/>
            <person name="Kuo A."/>
            <person name="LaButti K."/>
            <person name="Lipzen A."/>
            <person name="Andreopoulos W."/>
            <person name="Pangilinan J."/>
            <person name="Riley R."/>
            <person name="Hundley H."/>
            <person name="Na H."/>
            <person name="Barry K."/>
            <person name="Grigoriev I.V."/>
            <person name="Stajich J.E."/>
            <person name="Kennedy P.G."/>
        </authorList>
    </citation>
    <scope>NUCLEOTIDE SEQUENCE</scope>
    <source>
        <strain evidence="13">S12</strain>
    </source>
</reference>
<evidence type="ECO:0000256" key="7">
    <source>
        <dbReference type="ARBA" id="ARBA00023242"/>
    </source>
</evidence>
<evidence type="ECO:0000256" key="8">
    <source>
        <dbReference type="ARBA" id="ARBA00023306"/>
    </source>
</evidence>
<evidence type="ECO:0000256" key="9">
    <source>
        <dbReference type="ARBA" id="ARBA00023328"/>
    </source>
</evidence>
<keyword evidence="4" id="KW-0158">Chromosome</keyword>
<name>A0A9P7AE02_9AGAM</name>
<dbReference type="GO" id="GO:0032133">
    <property type="term" value="C:chromosome passenger complex"/>
    <property type="evidence" value="ECO:0007669"/>
    <property type="project" value="TreeGrafter"/>
</dbReference>
<feature type="compositionally biased region" description="Low complexity" evidence="10">
    <location>
        <begin position="350"/>
        <end position="364"/>
    </location>
</feature>
<evidence type="ECO:0000256" key="3">
    <source>
        <dbReference type="ARBA" id="ARBA00009914"/>
    </source>
</evidence>
<accession>A0A9P7AE02</accession>
<dbReference type="GO" id="GO:0000070">
    <property type="term" value="P:mitotic sister chromatid segregation"/>
    <property type="evidence" value="ECO:0007669"/>
    <property type="project" value="TreeGrafter"/>
</dbReference>
<gene>
    <name evidence="13" type="ORF">HD556DRAFT_953952</name>
</gene>
<dbReference type="GO" id="GO:0051301">
    <property type="term" value="P:cell division"/>
    <property type="evidence" value="ECO:0007669"/>
    <property type="project" value="UniProtKB-KW"/>
</dbReference>
<keyword evidence="7" id="KW-0539">Nucleus</keyword>
<dbReference type="PANTHER" id="PTHR16040">
    <property type="entry name" value="AUSTRALIN, ISOFORM A-RELATED"/>
    <property type="match status" value="1"/>
</dbReference>
<dbReference type="GeneID" id="64605880"/>
<dbReference type="OrthoDB" id="2392550at2759"/>
<dbReference type="PANTHER" id="PTHR16040:SF7">
    <property type="entry name" value="AUSTRALIN, ISOFORM A-RELATED"/>
    <property type="match status" value="1"/>
</dbReference>
<evidence type="ECO:0000256" key="4">
    <source>
        <dbReference type="ARBA" id="ARBA00022454"/>
    </source>
</evidence>
<evidence type="ECO:0000256" key="6">
    <source>
        <dbReference type="ARBA" id="ARBA00022776"/>
    </source>
</evidence>
<keyword evidence="9" id="KW-0137">Centromere</keyword>
<comment type="subcellular location">
    <subcellularLocation>
        <location evidence="2">Chromosome</location>
        <location evidence="2">Centromere</location>
    </subcellularLocation>
    <subcellularLocation>
        <location evidence="1">Nucleus</location>
    </subcellularLocation>
</comment>
<comment type="similarity">
    <text evidence="3">Belongs to the borealin family.</text>
</comment>
<evidence type="ECO:0000259" key="11">
    <source>
        <dbReference type="Pfam" id="PF10444"/>
    </source>
</evidence>
<dbReference type="InterPro" id="IPR018867">
    <property type="entry name" value="Cell_div_borealin"/>
</dbReference>